<evidence type="ECO:0000313" key="8">
    <source>
        <dbReference type="EMBL" id="CAB1274125.1"/>
    </source>
</evidence>
<dbReference type="NCBIfam" id="TIGR02181">
    <property type="entry name" value="GRX_bact"/>
    <property type="match status" value="1"/>
</dbReference>
<dbReference type="InterPro" id="IPR011767">
    <property type="entry name" value="GLR_AS"/>
</dbReference>
<dbReference type="PANTHER" id="PTHR45694">
    <property type="entry name" value="GLUTAREDOXIN 2"/>
    <property type="match status" value="1"/>
</dbReference>
<protein>
    <recommendedName>
        <fullName evidence="6">Glutaredoxin</fullName>
    </recommendedName>
</protein>
<name>A0A7G1Q762_9GAMM</name>
<dbReference type="Gene3D" id="3.40.30.10">
    <property type="entry name" value="Glutaredoxin"/>
    <property type="match status" value="1"/>
</dbReference>
<evidence type="ECO:0000256" key="6">
    <source>
        <dbReference type="RuleBase" id="RU364065"/>
    </source>
</evidence>
<dbReference type="Pfam" id="PF00462">
    <property type="entry name" value="Glutaredoxin"/>
    <property type="match status" value="1"/>
</dbReference>
<comment type="similarity">
    <text evidence="1 6">Belongs to the glutaredoxin family.</text>
</comment>
<evidence type="ECO:0000256" key="1">
    <source>
        <dbReference type="ARBA" id="ARBA00007787"/>
    </source>
</evidence>
<dbReference type="GO" id="GO:0005737">
    <property type="term" value="C:cytoplasm"/>
    <property type="evidence" value="ECO:0007669"/>
    <property type="project" value="TreeGrafter"/>
</dbReference>
<dbReference type="InterPro" id="IPR002109">
    <property type="entry name" value="Glutaredoxin"/>
</dbReference>
<evidence type="ECO:0000259" key="7">
    <source>
        <dbReference type="Pfam" id="PF00462"/>
    </source>
</evidence>
<dbReference type="InterPro" id="IPR014025">
    <property type="entry name" value="Glutaredoxin_subgr"/>
</dbReference>
<dbReference type="SUPFAM" id="SSF52833">
    <property type="entry name" value="Thioredoxin-like"/>
    <property type="match status" value="1"/>
</dbReference>
<accession>A0A7G1Q762</accession>
<evidence type="ECO:0000256" key="5">
    <source>
        <dbReference type="ARBA" id="ARBA00023284"/>
    </source>
</evidence>
<sequence length="90" mass="10326">MNRKTSKVVIYTTAWCPYCIKAKALLSKKNINYTEIRVDLEPWQRSIMIEKSGGRRTVPQIFIDNEAIGGCADLFSLDQQRKLDDLFASI</sequence>
<dbReference type="InterPro" id="IPR011900">
    <property type="entry name" value="GRX_bact"/>
</dbReference>
<dbReference type="GO" id="GO:0045454">
    <property type="term" value="P:cell redox homeostasis"/>
    <property type="evidence" value="ECO:0007669"/>
    <property type="project" value="InterPro"/>
</dbReference>
<feature type="domain" description="Glutaredoxin" evidence="7">
    <location>
        <begin position="8"/>
        <end position="68"/>
    </location>
</feature>
<comment type="function">
    <text evidence="6">Has a glutathione-disulfide oxidoreductase activity in the presence of NADPH and glutathione reductase. Reduces low molecular weight disulfides and proteins.</text>
</comment>
<dbReference type="Proteomes" id="UP000516072">
    <property type="component" value="Chromosome"/>
</dbReference>
<evidence type="ECO:0000256" key="2">
    <source>
        <dbReference type="ARBA" id="ARBA00022448"/>
    </source>
</evidence>
<dbReference type="GO" id="GO:0034599">
    <property type="term" value="P:cellular response to oxidative stress"/>
    <property type="evidence" value="ECO:0007669"/>
    <property type="project" value="TreeGrafter"/>
</dbReference>
<evidence type="ECO:0000256" key="3">
    <source>
        <dbReference type="ARBA" id="ARBA00022982"/>
    </source>
</evidence>
<dbReference type="AlphaFoldDB" id="A0A7G1Q762"/>
<evidence type="ECO:0000313" key="9">
    <source>
        <dbReference type="Proteomes" id="UP000516072"/>
    </source>
</evidence>
<evidence type="ECO:0000256" key="4">
    <source>
        <dbReference type="ARBA" id="ARBA00023157"/>
    </source>
</evidence>
<dbReference type="PROSITE" id="PS51354">
    <property type="entry name" value="GLUTAREDOXIN_2"/>
    <property type="match status" value="1"/>
</dbReference>
<keyword evidence="9" id="KW-1185">Reference proteome</keyword>
<dbReference type="CDD" id="cd03418">
    <property type="entry name" value="GRX_GRXb_1_3_like"/>
    <property type="match status" value="1"/>
</dbReference>
<dbReference type="RefSeq" id="WP_197744429.1">
    <property type="nucleotide sequence ID" value="NZ_LR778175.1"/>
</dbReference>
<dbReference type="PROSITE" id="PS00195">
    <property type="entry name" value="GLUTAREDOXIN_1"/>
    <property type="match status" value="1"/>
</dbReference>
<keyword evidence="2 6" id="KW-0813">Transport</keyword>
<keyword evidence="4" id="KW-1015">Disulfide bond</keyword>
<gene>
    <name evidence="8" type="primary">grxC</name>
    <name evidence="8" type="ORF">NSCAC_0015</name>
</gene>
<dbReference type="GO" id="GO:0015038">
    <property type="term" value="F:glutathione disulfide oxidoreductase activity"/>
    <property type="evidence" value="ECO:0007669"/>
    <property type="project" value="UniProtKB-UniRule"/>
</dbReference>
<keyword evidence="6" id="KW-0963">Cytoplasm</keyword>
<organism evidence="8 9">
    <name type="scientific">Candidatus Nitrosacidococcus tergens</name>
    <dbReference type="NCBI Taxonomy" id="553981"/>
    <lineage>
        <taxon>Bacteria</taxon>
        <taxon>Pseudomonadati</taxon>
        <taxon>Pseudomonadota</taxon>
        <taxon>Gammaproteobacteria</taxon>
        <taxon>Chromatiales</taxon>
        <taxon>Chromatiaceae</taxon>
        <taxon>Candidatus Nitrosacidococcus</taxon>
    </lineage>
</organism>
<reference evidence="8 9" key="1">
    <citation type="submission" date="2020-03" db="EMBL/GenBank/DDBJ databases">
        <authorList>
            <person name="Picone N."/>
        </authorList>
    </citation>
    <scope>NUCLEOTIDE SEQUENCE [LARGE SCALE GENOMIC DNA]</scope>
    <source>
        <strain evidence="8">NSCAC1</strain>
    </source>
</reference>
<dbReference type="InterPro" id="IPR036249">
    <property type="entry name" value="Thioredoxin-like_sf"/>
</dbReference>
<dbReference type="EMBL" id="LR778175">
    <property type="protein sequence ID" value="CAB1274125.1"/>
    <property type="molecule type" value="Genomic_DNA"/>
</dbReference>
<dbReference type="KEGG" id="ntg:NSCAC_0015"/>
<keyword evidence="5 6" id="KW-0676">Redox-active center</keyword>
<dbReference type="PRINTS" id="PR00160">
    <property type="entry name" value="GLUTAREDOXIN"/>
</dbReference>
<proteinExistence type="inferred from homology"/>
<dbReference type="PANTHER" id="PTHR45694:SF18">
    <property type="entry name" value="GLUTAREDOXIN-1-RELATED"/>
    <property type="match status" value="1"/>
</dbReference>
<keyword evidence="3 6" id="KW-0249">Electron transport</keyword>